<protein>
    <submittedName>
        <fullName evidence="4">Mucin-5AC-like</fullName>
    </submittedName>
</protein>
<feature type="chain" id="PRO_5010251790" evidence="2">
    <location>
        <begin position="17"/>
        <end position="618"/>
    </location>
</feature>
<keyword evidence="2" id="KW-0732">Signal</keyword>
<keyword evidence="3" id="KW-1185">Reference proteome</keyword>
<name>A0A1S3H6F7_LINAN</name>
<dbReference type="RefSeq" id="XP_013381578.1">
    <property type="nucleotide sequence ID" value="XM_013526124.1"/>
</dbReference>
<feature type="compositionally biased region" description="Basic residues" evidence="1">
    <location>
        <begin position="86"/>
        <end position="95"/>
    </location>
</feature>
<organism evidence="3 4">
    <name type="scientific">Lingula anatina</name>
    <name type="common">Brachiopod</name>
    <name type="synonym">Lingula unguis</name>
    <dbReference type="NCBI Taxonomy" id="7574"/>
    <lineage>
        <taxon>Eukaryota</taxon>
        <taxon>Metazoa</taxon>
        <taxon>Spiralia</taxon>
        <taxon>Lophotrochozoa</taxon>
        <taxon>Brachiopoda</taxon>
        <taxon>Linguliformea</taxon>
        <taxon>Lingulata</taxon>
        <taxon>Lingulida</taxon>
        <taxon>Linguloidea</taxon>
        <taxon>Lingulidae</taxon>
        <taxon>Lingula</taxon>
    </lineage>
</organism>
<proteinExistence type="predicted"/>
<dbReference type="InParanoid" id="A0A1S3H6F7"/>
<feature type="signal peptide" evidence="2">
    <location>
        <begin position="1"/>
        <end position="16"/>
    </location>
</feature>
<reference evidence="4" key="1">
    <citation type="submission" date="2025-08" db="UniProtKB">
        <authorList>
            <consortium name="RefSeq"/>
        </authorList>
    </citation>
    <scope>IDENTIFICATION</scope>
    <source>
        <tissue evidence="4">Gonads</tissue>
    </source>
</reference>
<dbReference type="KEGG" id="lak:106152516"/>
<feature type="region of interest" description="Disordered" evidence="1">
    <location>
        <begin position="76"/>
        <end position="157"/>
    </location>
</feature>
<evidence type="ECO:0000256" key="1">
    <source>
        <dbReference type="SAM" id="MobiDB-lite"/>
    </source>
</evidence>
<evidence type="ECO:0000313" key="4">
    <source>
        <dbReference type="RefSeq" id="XP_013381578.1"/>
    </source>
</evidence>
<evidence type="ECO:0000256" key="2">
    <source>
        <dbReference type="SAM" id="SignalP"/>
    </source>
</evidence>
<gene>
    <name evidence="4" type="primary">LOC106152516</name>
</gene>
<dbReference type="Proteomes" id="UP000085678">
    <property type="component" value="Unplaced"/>
</dbReference>
<accession>A0A1S3H6F7</accession>
<dbReference type="AlphaFoldDB" id="A0A1S3H6F7"/>
<dbReference type="GeneID" id="106152516"/>
<sequence>MKTLFLLLTLGLTVSALQNGRTKQGKRQGKTAERFNDRKWSFVCNYDSDGALPRGSRIPCRWIDVTRGNYETAIYNSDNIDQHNPKNGHNKGKKTQKQENYIIHSSYLALGDPAPKQRETRLKSPKEPKNSKPDPNKTETTQGNPCDPNPCPKDAKGKAVKCQVNPKENTYKCKIPKNTCVVDGELLARNKKRVIGCKSCVCRLPNIEEPVCSSICKSWNPALIPSACKLITPPGKCCQELDCSGSGAANAVSTKKTTPSIVTSTAAPKNPCEPNPCPKDAKGNPVECEVRPIEGTYKCKIPKGNCSTSTATTTEPTTTTAVPTTTTATTTTTTTVRTTTLKEPTTKTSEATTATMKPTKAATVPTTTTANPTTKVIPTTTLAPLNPCEPNPCPKDAHGQPIACQTKPADGTHECIKPTDMCMVDDELLARAERRIIGCKNCICLNPSANFAFCESTCKPWTSDQIPPGCQLITPPGKCCQELDCSGAAVTNTVPTKTVPVTTTQILTNPCEPNPCPKDAKGQPVACQVKPADGKHECLKPDDMCMVDDELLARAERRVIGCKNCICLNPSANFAFCESTCKPWTPDQIPPGCKLVTPPGKCCQELDCSAVAAVSLGK</sequence>
<feature type="compositionally biased region" description="Basic and acidic residues" evidence="1">
    <location>
        <begin position="115"/>
        <end position="137"/>
    </location>
</feature>
<evidence type="ECO:0000313" key="3">
    <source>
        <dbReference type="Proteomes" id="UP000085678"/>
    </source>
</evidence>
<feature type="region of interest" description="Disordered" evidence="1">
    <location>
        <begin position="310"/>
        <end position="374"/>
    </location>
</feature>